<proteinExistence type="predicted"/>
<evidence type="ECO:0000313" key="1">
    <source>
        <dbReference type="EMBL" id="QJA44219.1"/>
    </source>
</evidence>
<dbReference type="AlphaFoldDB" id="A0A6H1Z9T3"/>
<evidence type="ECO:0000313" key="2">
    <source>
        <dbReference type="EMBL" id="QJH94499.1"/>
    </source>
</evidence>
<gene>
    <name evidence="1" type="ORF">TM448A00090_0051</name>
    <name evidence="2" type="ORF">TM448B00221_0053</name>
</gene>
<reference evidence="1" key="1">
    <citation type="submission" date="2020-03" db="EMBL/GenBank/DDBJ databases">
        <title>The deep terrestrial virosphere.</title>
        <authorList>
            <person name="Holmfeldt K."/>
            <person name="Nilsson E."/>
            <person name="Simone D."/>
            <person name="Lopez-Fernandez M."/>
            <person name="Wu X."/>
            <person name="de Brujin I."/>
            <person name="Lundin D."/>
            <person name="Andersson A."/>
            <person name="Bertilsson S."/>
            <person name="Dopson M."/>
        </authorList>
    </citation>
    <scope>NUCLEOTIDE SEQUENCE</scope>
    <source>
        <strain evidence="1">TM448A00090</strain>
        <strain evidence="2">TM448B00221</strain>
    </source>
</reference>
<accession>A0A6H1Z9T3</accession>
<dbReference type="EMBL" id="MT144601">
    <property type="protein sequence ID" value="QJH94499.1"/>
    <property type="molecule type" value="Genomic_DNA"/>
</dbReference>
<dbReference type="EMBL" id="MT143974">
    <property type="protein sequence ID" value="QJA44219.1"/>
    <property type="molecule type" value="Genomic_DNA"/>
</dbReference>
<name>A0A6H1Z9T3_9ZZZZ</name>
<organism evidence="1">
    <name type="scientific">viral metagenome</name>
    <dbReference type="NCBI Taxonomy" id="1070528"/>
    <lineage>
        <taxon>unclassified sequences</taxon>
        <taxon>metagenomes</taxon>
        <taxon>organismal metagenomes</taxon>
    </lineage>
</organism>
<protein>
    <submittedName>
        <fullName evidence="1">Uncharacterized protein</fullName>
    </submittedName>
</protein>
<sequence>MNSIVYFMDTNWPKCAEIGHEWVQATDPYRYAYCTRCGTKRLLPRSTYWRCHEKDSYGLLPSARQALH</sequence>